<reference evidence="1 2" key="1">
    <citation type="submission" date="2016-10" db="EMBL/GenBank/DDBJ databases">
        <authorList>
            <person name="de Groot N.N."/>
        </authorList>
    </citation>
    <scope>NUCLEOTIDE SEQUENCE [LARGE SCALE GENOMIC DNA]</scope>
    <source>
        <strain evidence="1 2">LMG 27731</strain>
    </source>
</reference>
<feature type="non-terminal residue" evidence="1">
    <location>
        <position position="33"/>
    </location>
</feature>
<sequence>MLLIFPKIMTTVERLKRYISRTIVEPGWHDAKT</sequence>
<dbReference type="AlphaFoldDB" id="A0A1I7EEJ6"/>
<dbReference type="Proteomes" id="UP000198844">
    <property type="component" value="Unassembled WGS sequence"/>
</dbReference>
<proteinExistence type="predicted"/>
<accession>A0A1I7EEJ6</accession>
<name>A0A1I7EEJ6_9BURK</name>
<protein>
    <submittedName>
        <fullName evidence="1">Uncharacterized protein</fullName>
    </submittedName>
</protein>
<evidence type="ECO:0000313" key="1">
    <source>
        <dbReference type="EMBL" id="SFU22293.1"/>
    </source>
</evidence>
<gene>
    <name evidence="1" type="ORF">SAMN05192563_10181</name>
</gene>
<dbReference type="EMBL" id="FPBH01000018">
    <property type="protein sequence ID" value="SFU22293.1"/>
    <property type="molecule type" value="Genomic_DNA"/>
</dbReference>
<organism evidence="1 2">
    <name type="scientific">Paraburkholderia aspalathi</name>
    <dbReference type="NCBI Taxonomy" id="1324617"/>
    <lineage>
        <taxon>Bacteria</taxon>
        <taxon>Pseudomonadati</taxon>
        <taxon>Pseudomonadota</taxon>
        <taxon>Betaproteobacteria</taxon>
        <taxon>Burkholderiales</taxon>
        <taxon>Burkholderiaceae</taxon>
        <taxon>Paraburkholderia</taxon>
    </lineage>
</organism>
<evidence type="ECO:0000313" key="2">
    <source>
        <dbReference type="Proteomes" id="UP000198844"/>
    </source>
</evidence>